<dbReference type="SMART" id="SM00181">
    <property type="entry name" value="EGF"/>
    <property type="match status" value="6"/>
</dbReference>
<protein>
    <recommendedName>
        <fullName evidence="11">SPC3</fullName>
    </recommendedName>
</protein>
<dbReference type="PRINTS" id="PR00723">
    <property type="entry name" value="SUBTILISIN"/>
</dbReference>
<dbReference type="InterPro" id="IPR034182">
    <property type="entry name" value="Kexin/furin"/>
</dbReference>
<dbReference type="InterPro" id="IPR000209">
    <property type="entry name" value="Peptidase_S8/S53_dom"/>
</dbReference>
<dbReference type="InterPro" id="IPR032815">
    <property type="entry name" value="S8_pro-domain"/>
</dbReference>
<evidence type="ECO:0000256" key="15">
    <source>
        <dbReference type="SAM" id="SignalP"/>
    </source>
</evidence>
<dbReference type="InterPro" id="IPR009030">
    <property type="entry name" value="Growth_fac_rcpt_cys_sf"/>
</dbReference>
<dbReference type="GO" id="GO:0016486">
    <property type="term" value="P:peptide hormone processing"/>
    <property type="evidence" value="ECO:0007669"/>
    <property type="project" value="TreeGrafter"/>
</dbReference>
<dbReference type="Pfam" id="PF00082">
    <property type="entry name" value="Peptidase_S8"/>
    <property type="match status" value="1"/>
</dbReference>
<dbReference type="Gene3D" id="3.30.70.850">
    <property type="entry name" value="Peptidase S8, pro-domain"/>
    <property type="match status" value="1"/>
</dbReference>
<reference evidence="17" key="1">
    <citation type="submission" date="2025-08" db="UniProtKB">
        <authorList>
            <consortium name="Ensembl"/>
        </authorList>
    </citation>
    <scope>IDENTIFICATION</scope>
</reference>
<dbReference type="InterPro" id="IPR036852">
    <property type="entry name" value="Peptidase_S8/S53_dom_sf"/>
</dbReference>
<evidence type="ECO:0000313" key="18">
    <source>
        <dbReference type="Proteomes" id="UP000261660"/>
    </source>
</evidence>
<proteinExistence type="inferred from homology"/>
<organism evidence="17 18">
    <name type="scientific">Labrus bergylta</name>
    <name type="common">ballan wrasse</name>
    <dbReference type="NCBI Taxonomy" id="56723"/>
    <lineage>
        <taxon>Eukaryota</taxon>
        <taxon>Metazoa</taxon>
        <taxon>Chordata</taxon>
        <taxon>Craniata</taxon>
        <taxon>Vertebrata</taxon>
        <taxon>Euteleostomi</taxon>
        <taxon>Actinopterygii</taxon>
        <taxon>Neopterygii</taxon>
        <taxon>Teleostei</taxon>
        <taxon>Neoteleostei</taxon>
        <taxon>Acanthomorphata</taxon>
        <taxon>Eupercaria</taxon>
        <taxon>Labriformes</taxon>
        <taxon>Labridae</taxon>
        <taxon>Labrus</taxon>
    </lineage>
</organism>
<dbReference type="SUPFAM" id="SSF57184">
    <property type="entry name" value="Growth factor receptor domain"/>
    <property type="match status" value="3"/>
</dbReference>
<evidence type="ECO:0000256" key="6">
    <source>
        <dbReference type="ARBA" id="ARBA00022825"/>
    </source>
</evidence>
<dbReference type="FunFam" id="3.40.50.200:FF:000021">
    <property type="entry name" value="Proprotein convertase subtilisin/kexin type 5a"/>
    <property type="match status" value="1"/>
</dbReference>
<dbReference type="PANTHER" id="PTHR42884">
    <property type="entry name" value="PROPROTEIN CONVERTASE SUBTILISIN/KEXIN-RELATED"/>
    <property type="match status" value="1"/>
</dbReference>
<comment type="similarity">
    <text evidence="1">Belongs to the peptidase S8 family. Furin subfamily.</text>
</comment>
<dbReference type="InterPro" id="IPR022398">
    <property type="entry name" value="Peptidase_S8_His-AS"/>
</dbReference>
<feature type="region of interest" description="Disordered" evidence="14">
    <location>
        <begin position="157"/>
        <end position="191"/>
    </location>
</feature>
<dbReference type="SUPFAM" id="SSF52743">
    <property type="entry name" value="Subtilisin-like"/>
    <property type="match status" value="1"/>
</dbReference>
<dbReference type="InterPro" id="IPR023827">
    <property type="entry name" value="Peptidase_S8_Asp-AS"/>
</dbReference>
<feature type="compositionally biased region" description="Polar residues" evidence="14">
    <location>
        <begin position="174"/>
        <end position="191"/>
    </location>
</feature>
<evidence type="ECO:0000313" key="17">
    <source>
        <dbReference type="Ensembl" id="ENSLBEP00000026294.1"/>
    </source>
</evidence>
<dbReference type="InterPro" id="IPR006212">
    <property type="entry name" value="Furin_repeat"/>
</dbReference>
<dbReference type="GO" id="GO:0004252">
    <property type="term" value="F:serine-type endopeptidase activity"/>
    <property type="evidence" value="ECO:0007669"/>
    <property type="project" value="UniProtKB-UniRule"/>
</dbReference>
<dbReference type="InterPro" id="IPR038466">
    <property type="entry name" value="S8_pro-domain_sf"/>
</dbReference>
<keyword evidence="2 13" id="KW-0645">Protease</keyword>
<evidence type="ECO:0000256" key="12">
    <source>
        <dbReference type="PIRSR" id="PIRSR615500-1"/>
    </source>
</evidence>
<evidence type="ECO:0000256" key="4">
    <source>
        <dbReference type="ARBA" id="ARBA00022729"/>
    </source>
</evidence>
<feature type="chain" id="PRO_5018621390" description="SPC3" evidence="15">
    <location>
        <begin position="19"/>
        <end position="1051"/>
    </location>
</feature>
<keyword evidence="3" id="KW-0165">Cleavage on pair of basic residues</keyword>
<dbReference type="CDD" id="cd04059">
    <property type="entry name" value="Peptidases_S8_Protein_convertases_Kexins_Furin-like"/>
    <property type="match status" value="1"/>
</dbReference>
<dbReference type="PANTHER" id="PTHR42884:SF30">
    <property type="entry name" value="PROPROTEIN CONVERTASE SUBTILISIN_KEXIN TYPE 5"/>
    <property type="match status" value="1"/>
</dbReference>
<dbReference type="InParanoid" id="A0A3Q3G3U1"/>
<evidence type="ECO:0000256" key="10">
    <source>
        <dbReference type="ARBA" id="ARBA00055784"/>
    </source>
</evidence>
<dbReference type="SUPFAM" id="SSF54897">
    <property type="entry name" value="Protease propeptides/inhibitors"/>
    <property type="match status" value="1"/>
</dbReference>
<keyword evidence="5 13" id="KW-0378">Hydrolase</keyword>
<evidence type="ECO:0000256" key="7">
    <source>
        <dbReference type="ARBA" id="ARBA00023145"/>
    </source>
</evidence>
<feature type="active site" description="Charge relay system" evidence="12 13">
    <location>
        <position position="193"/>
    </location>
</feature>
<keyword evidence="8" id="KW-1015">Disulfide bond</keyword>
<dbReference type="AlphaFoldDB" id="A0A3Q3G3U1"/>
<dbReference type="Gene3D" id="2.10.220.10">
    <property type="entry name" value="Hormone Receptor, Insulin-like Growth Factor Receptor 1, Chain A, domain 2"/>
    <property type="match status" value="6"/>
</dbReference>
<keyword evidence="9" id="KW-0325">Glycoprotein</keyword>
<reference evidence="17" key="2">
    <citation type="submission" date="2025-09" db="UniProtKB">
        <authorList>
            <consortium name="Ensembl"/>
        </authorList>
    </citation>
    <scope>IDENTIFICATION</scope>
</reference>
<feature type="signal peptide" evidence="15">
    <location>
        <begin position="1"/>
        <end position="18"/>
    </location>
</feature>
<dbReference type="PROSITE" id="PS51829">
    <property type="entry name" value="P_HOMO_B"/>
    <property type="match status" value="1"/>
</dbReference>
<dbReference type="PROSITE" id="PS00137">
    <property type="entry name" value="SUBTILASE_HIS"/>
    <property type="match status" value="1"/>
</dbReference>
<dbReference type="Proteomes" id="UP000261660">
    <property type="component" value="Unplaced"/>
</dbReference>
<evidence type="ECO:0000256" key="9">
    <source>
        <dbReference type="ARBA" id="ARBA00023180"/>
    </source>
</evidence>
<sequence length="1051" mass="116119">MVRLYALWMWTQLQFCHATIYSNDWAIKIKADHDSVNKIAEKHGFTNMGQIGDLRSYYRFRHRETATRSAMSNSEVTLSIAKETKVEWLQQQMVLRRVKRNPMTQHYNDSVWNSPWYIHCSDESKGCQSGMNIAKAWRRGYTGKGVVVSVLDDGIEREHPDLKPNYDPFASYDVNGQDQDPSPDYSNNAPNYHGTQCAGTVAAAANNSRCTVGVSFHARIGGIRMLDGDVTDIVEAQSLSFRPQYIDIYLASWGPQDDGATFEGPGPLTLLALQNGLQNGRQGRGSVFVWASGNGGRKGDHCSCDGYSSSIYTISISSSTPNGRRPDYLERCSSILAAAYSGAETRDMVSRDSTSLSSSVAAGVIALTLEANPSLTWRDVQHIIVRTSKAHHLAAPDWHVNGAGYKVSHLYGFGLLDAESMVKEAERWKQVPSQHECVEEAPAQTIHPGSSLLSVCETTGCSGQLQHHVIYVEHVVVRVTITHRRRGDLSITLTSPSGTVSQLLANRPLDDSIEGFQNWAFMTSHCWGEQAAGEWTLKIQDTPSQKRQSTELGTLKEWSLVIYGTAEHPYPMHRERARSAEMPTDSDLTEEYSGPCDPECSDDGCEGPSPQQCVTCLHFFLKFKNNTRMCVSECPRGFWGDRRRCKRCFSSCESCTGSRSDQCMSCQAGHHLTEGTNTCTAICGDNYYLDHDANMCRKCSENCLKCTSYSICTECKPDTSLQGNRCQLSCAVGFYNDRQEGTCKPCHKACATCAGAGVKACDRCAEGYLMEEWRCVSSCSAGFFATEQNPAIADGCGWFVYLLIFSLCVCVICGQCDASCLTCEGPSRGNCSSCSSGHSLALDEGRCLLECEKGKYLSGGQCHLCDHTCATCVEAGPANCTSCDTDKFRLERYLYKGLCVDACPEAFYHTQEKSCEPCSDHCRLCTSPDRCLKCNSSFYVSDGVCAKLECGEGEVEDPDYDDCMACEEGCKKCVLYNPRHCLSCTEGFYNFQDGCYRNCPAKTYSVEEEMICVPCDENCVSCDEHECYWCETDLFLSGKTAPPGQGKNLPE</sequence>
<dbReference type="InterPro" id="IPR002884">
    <property type="entry name" value="P_dom"/>
</dbReference>
<dbReference type="STRING" id="56723.ENSLBEP00000026294"/>
<comment type="function">
    <text evidence="10">Probably involved in the processing of hormone and other protein precursors at sites comprised of pairs of basic amino acid residues.</text>
</comment>
<dbReference type="InterPro" id="IPR008979">
    <property type="entry name" value="Galactose-bd-like_sf"/>
</dbReference>
<dbReference type="FunFam" id="2.60.120.260:FF:000006">
    <property type="entry name" value="Proprotein convertase subtilisin/kexin type 5"/>
    <property type="match status" value="1"/>
</dbReference>
<dbReference type="Gene3D" id="3.40.50.200">
    <property type="entry name" value="Peptidase S8/S53 domain"/>
    <property type="match status" value="1"/>
</dbReference>
<evidence type="ECO:0000256" key="14">
    <source>
        <dbReference type="SAM" id="MobiDB-lite"/>
    </source>
</evidence>
<evidence type="ECO:0000259" key="16">
    <source>
        <dbReference type="PROSITE" id="PS51829"/>
    </source>
</evidence>
<dbReference type="CDD" id="cd00064">
    <property type="entry name" value="FU"/>
    <property type="match status" value="7"/>
</dbReference>
<feature type="domain" description="P/Homo B" evidence="16">
    <location>
        <begin position="430"/>
        <end position="568"/>
    </location>
</feature>
<dbReference type="GO" id="GO:0005802">
    <property type="term" value="C:trans-Golgi network"/>
    <property type="evidence" value="ECO:0007669"/>
    <property type="project" value="TreeGrafter"/>
</dbReference>
<accession>A0A3Q3G3U1</accession>
<feature type="active site" description="Charge relay system" evidence="12 13">
    <location>
        <position position="355"/>
    </location>
</feature>
<evidence type="ECO:0000256" key="1">
    <source>
        <dbReference type="ARBA" id="ARBA00005325"/>
    </source>
</evidence>
<dbReference type="GeneTree" id="ENSGT00940000155770"/>
<name>A0A3Q3G3U1_9LABR</name>
<evidence type="ECO:0000256" key="13">
    <source>
        <dbReference type="PROSITE-ProRule" id="PRU01240"/>
    </source>
</evidence>
<keyword evidence="4 15" id="KW-0732">Signal</keyword>
<dbReference type="Ensembl" id="ENSLBET00000027589.1">
    <property type="protein sequence ID" value="ENSLBEP00000026294.1"/>
    <property type="gene ID" value="ENSLBEG00000019975.1"/>
</dbReference>
<evidence type="ECO:0000256" key="2">
    <source>
        <dbReference type="ARBA" id="ARBA00022670"/>
    </source>
</evidence>
<feature type="active site" description="Charge relay system" evidence="12 13">
    <location>
        <position position="152"/>
    </location>
</feature>
<keyword evidence="7" id="KW-0865">Zymogen</keyword>
<evidence type="ECO:0000256" key="11">
    <source>
        <dbReference type="ARBA" id="ARBA00076619"/>
    </source>
</evidence>
<dbReference type="InterPro" id="IPR015500">
    <property type="entry name" value="Peptidase_S8_subtilisin-rel"/>
</dbReference>
<dbReference type="FunFam" id="3.30.70.850:FF:000001">
    <property type="entry name" value="Proprotein convertase subtilisin/kexin type 5"/>
    <property type="match status" value="1"/>
</dbReference>
<dbReference type="InterPro" id="IPR000742">
    <property type="entry name" value="EGF"/>
</dbReference>
<dbReference type="GO" id="GO:0000139">
    <property type="term" value="C:Golgi membrane"/>
    <property type="evidence" value="ECO:0007669"/>
    <property type="project" value="TreeGrafter"/>
</dbReference>
<dbReference type="PROSITE" id="PS00136">
    <property type="entry name" value="SUBTILASE_ASP"/>
    <property type="match status" value="1"/>
</dbReference>
<dbReference type="Gene3D" id="2.60.120.260">
    <property type="entry name" value="Galactose-binding domain-like"/>
    <property type="match status" value="1"/>
</dbReference>
<dbReference type="SUPFAM" id="SSF49785">
    <property type="entry name" value="Galactose-binding domain-like"/>
    <property type="match status" value="1"/>
</dbReference>
<dbReference type="PROSITE" id="PS51892">
    <property type="entry name" value="SUBTILASE"/>
    <property type="match status" value="1"/>
</dbReference>
<evidence type="ECO:0000256" key="8">
    <source>
        <dbReference type="ARBA" id="ARBA00023157"/>
    </source>
</evidence>
<keyword evidence="6 13" id="KW-0720">Serine protease</keyword>
<dbReference type="SMART" id="SM00261">
    <property type="entry name" value="FU"/>
    <property type="match status" value="9"/>
</dbReference>
<dbReference type="Pfam" id="PF01483">
    <property type="entry name" value="P_proprotein"/>
    <property type="match status" value="1"/>
</dbReference>
<evidence type="ECO:0000256" key="5">
    <source>
        <dbReference type="ARBA" id="ARBA00022801"/>
    </source>
</evidence>
<keyword evidence="18" id="KW-1185">Reference proteome</keyword>
<evidence type="ECO:0000256" key="3">
    <source>
        <dbReference type="ARBA" id="ARBA00022685"/>
    </source>
</evidence>
<dbReference type="Pfam" id="PF16470">
    <property type="entry name" value="S8_pro-domain"/>
    <property type="match status" value="1"/>
</dbReference>